<dbReference type="OrthoDB" id="3232711at2759"/>
<sequence>MKRANEEVEILEAEFERSRRWFTKNSEIWTEMAETEKRRVYGDDQGWRAYAHRQAAIYTNLAHECETLWNKLPQLVIEDEIAEAKKAKKEEEEREGATQRRNQITR</sequence>
<comment type="caution">
    <text evidence="2">The sequence shown here is derived from an EMBL/GenBank/DDBJ whole genome shotgun (WGS) entry which is preliminary data.</text>
</comment>
<dbReference type="EMBL" id="JACAZI010000003">
    <property type="protein sequence ID" value="KAF7366252.1"/>
    <property type="molecule type" value="Genomic_DNA"/>
</dbReference>
<feature type="region of interest" description="Disordered" evidence="1">
    <location>
        <begin position="85"/>
        <end position="106"/>
    </location>
</feature>
<proteinExistence type="predicted"/>
<evidence type="ECO:0000256" key="1">
    <source>
        <dbReference type="SAM" id="MobiDB-lite"/>
    </source>
</evidence>
<evidence type="ECO:0000313" key="3">
    <source>
        <dbReference type="Proteomes" id="UP000620124"/>
    </source>
</evidence>
<evidence type="ECO:0000313" key="2">
    <source>
        <dbReference type="EMBL" id="KAF7366252.1"/>
    </source>
</evidence>
<dbReference type="Proteomes" id="UP000620124">
    <property type="component" value="Unassembled WGS sequence"/>
</dbReference>
<protein>
    <submittedName>
        <fullName evidence="2">Uncharacterized protein</fullName>
    </submittedName>
</protein>
<organism evidence="2 3">
    <name type="scientific">Mycena venus</name>
    <dbReference type="NCBI Taxonomy" id="2733690"/>
    <lineage>
        <taxon>Eukaryota</taxon>
        <taxon>Fungi</taxon>
        <taxon>Dikarya</taxon>
        <taxon>Basidiomycota</taxon>
        <taxon>Agaricomycotina</taxon>
        <taxon>Agaricomycetes</taxon>
        <taxon>Agaricomycetidae</taxon>
        <taxon>Agaricales</taxon>
        <taxon>Marasmiineae</taxon>
        <taxon>Mycenaceae</taxon>
        <taxon>Mycena</taxon>
    </lineage>
</organism>
<dbReference type="AlphaFoldDB" id="A0A8H7DB38"/>
<keyword evidence="3" id="KW-1185">Reference proteome</keyword>
<reference evidence="2" key="1">
    <citation type="submission" date="2020-05" db="EMBL/GenBank/DDBJ databases">
        <title>Mycena genomes resolve the evolution of fungal bioluminescence.</title>
        <authorList>
            <person name="Tsai I.J."/>
        </authorList>
    </citation>
    <scope>NUCLEOTIDE SEQUENCE</scope>
    <source>
        <strain evidence="2">CCC161011</strain>
    </source>
</reference>
<feature type="compositionally biased region" description="Basic and acidic residues" evidence="1">
    <location>
        <begin position="85"/>
        <end position="98"/>
    </location>
</feature>
<accession>A0A8H7DB38</accession>
<name>A0A8H7DB38_9AGAR</name>
<gene>
    <name evidence="2" type="ORF">MVEN_00502800</name>
</gene>